<dbReference type="Pfam" id="PF11741">
    <property type="entry name" value="AMIN"/>
    <property type="match status" value="1"/>
</dbReference>
<keyword evidence="4 12" id="KW-1134">Transmembrane beta strand</keyword>
<evidence type="ECO:0000313" key="17">
    <source>
        <dbReference type="Proteomes" id="UP001163152"/>
    </source>
</evidence>
<dbReference type="InterPro" id="IPR012910">
    <property type="entry name" value="Plug_dom"/>
</dbReference>
<keyword evidence="3 12" id="KW-0813">Transport</keyword>
<keyword evidence="5" id="KW-0410">Iron transport</keyword>
<comment type="subcellular location">
    <subcellularLocation>
        <location evidence="1 12">Cell outer membrane</location>
        <topology evidence="1 12">Multi-pass membrane protein</topology>
    </subcellularLocation>
</comment>
<dbReference type="RefSeq" id="WP_268608239.1">
    <property type="nucleotide sequence ID" value="NZ_CP113797.1"/>
</dbReference>
<keyword evidence="8" id="KW-0408">Iron</keyword>
<evidence type="ECO:0000256" key="6">
    <source>
        <dbReference type="ARBA" id="ARBA00022692"/>
    </source>
</evidence>
<evidence type="ECO:0000256" key="7">
    <source>
        <dbReference type="ARBA" id="ARBA00022729"/>
    </source>
</evidence>
<dbReference type="PANTHER" id="PTHR32552">
    <property type="entry name" value="FERRICHROME IRON RECEPTOR-RELATED"/>
    <property type="match status" value="1"/>
</dbReference>
<dbReference type="Gene3D" id="2.40.170.20">
    <property type="entry name" value="TonB-dependent receptor, beta-barrel domain"/>
    <property type="match status" value="1"/>
</dbReference>
<keyword evidence="17" id="KW-1185">Reference proteome</keyword>
<name>A0A9E8Z9L3_9CYAN</name>
<proteinExistence type="inferred from homology"/>
<evidence type="ECO:0000256" key="4">
    <source>
        <dbReference type="ARBA" id="ARBA00022452"/>
    </source>
</evidence>
<evidence type="ECO:0000256" key="10">
    <source>
        <dbReference type="ARBA" id="ARBA00023136"/>
    </source>
</evidence>
<evidence type="ECO:0000259" key="15">
    <source>
        <dbReference type="Pfam" id="PF11741"/>
    </source>
</evidence>
<dbReference type="FunFam" id="2.170.130.10:FF:000001">
    <property type="entry name" value="Catecholate siderophore TonB-dependent receptor"/>
    <property type="match status" value="1"/>
</dbReference>
<dbReference type="PANTHER" id="PTHR32552:SF68">
    <property type="entry name" value="FERRICHROME OUTER MEMBRANE TRANSPORTER_PHAGE RECEPTOR"/>
    <property type="match status" value="1"/>
</dbReference>
<feature type="domain" description="TonB-dependent receptor plug" evidence="14">
    <location>
        <begin position="226"/>
        <end position="325"/>
    </location>
</feature>
<dbReference type="Pfam" id="PF07715">
    <property type="entry name" value="Plug"/>
    <property type="match status" value="1"/>
</dbReference>
<protein>
    <submittedName>
        <fullName evidence="16">TonB-dependent receptor plug domain-containing protein</fullName>
    </submittedName>
</protein>
<keyword evidence="10 12" id="KW-0472">Membrane</keyword>
<dbReference type="SUPFAM" id="SSF56935">
    <property type="entry name" value="Porins"/>
    <property type="match status" value="1"/>
</dbReference>
<dbReference type="InterPro" id="IPR036942">
    <property type="entry name" value="Beta-barrel_TonB_sf"/>
</dbReference>
<keyword evidence="16" id="KW-0675">Receptor</keyword>
<evidence type="ECO:0000313" key="16">
    <source>
        <dbReference type="EMBL" id="WAL58807.1"/>
    </source>
</evidence>
<evidence type="ECO:0000259" key="14">
    <source>
        <dbReference type="Pfam" id="PF07715"/>
    </source>
</evidence>
<dbReference type="InterPro" id="IPR037066">
    <property type="entry name" value="Plug_dom_sf"/>
</dbReference>
<evidence type="ECO:0000256" key="12">
    <source>
        <dbReference type="PROSITE-ProRule" id="PRU01360"/>
    </source>
</evidence>
<organism evidence="16 17">
    <name type="scientific">Thermocoleostomius sinensis A174</name>
    <dbReference type="NCBI Taxonomy" id="2016057"/>
    <lineage>
        <taxon>Bacteria</taxon>
        <taxon>Bacillati</taxon>
        <taxon>Cyanobacteriota</taxon>
        <taxon>Cyanophyceae</taxon>
        <taxon>Oculatellales</taxon>
        <taxon>Oculatellaceae</taxon>
        <taxon>Thermocoleostomius</taxon>
    </lineage>
</organism>
<dbReference type="GO" id="GO:0015891">
    <property type="term" value="P:siderophore transport"/>
    <property type="evidence" value="ECO:0007669"/>
    <property type="project" value="UniProtKB-ARBA"/>
</dbReference>
<keyword evidence="11 12" id="KW-0998">Cell outer membrane</keyword>
<evidence type="ECO:0000256" key="1">
    <source>
        <dbReference type="ARBA" id="ARBA00004571"/>
    </source>
</evidence>
<evidence type="ECO:0000256" key="9">
    <source>
        <dbReference type="ARBA" id="ARBA00023065"/>
    </source>
</evidence>
<accession>A0A9E8Z9L3</accession>
<dbReference type="InterPro" id="IPR021731">
    <property type="entry name" value="AMIN_dom"/>
</dbReference>
<evidence type="ECO:0000256" key="11">
    <source>
        <dbReference type="ARBA" id="ARBA00023237"/>
    </source>
</evidence>
<feature type="chain" id="PRO_5038782293" evidence="13">
    <location>
        <begin position="24"/>
        <end position="494"/>
    </location>
</feature>
<gene>
    <name evidence="16" type="ORF">OXH18_16715</name>
</gene>
<reference evidence="16" key="1">
    <citation type="submission" date="2022-12" db="EMBL/GenBank/DDBJ databases">
        <title>Polyphasic identification of a Novel Hot-Spring Cyanobacterium Ocullathermofonsia sinensis gen nov. sp. nov. and Genomic Insights on its Adaptations to the Thermal Habitat.</title>
        <authorList>
            <person name="Daroch M."/>
            <person name="Tang J."/>
            <person name="Jiang Y."/>
        </authorList>
    </citation>
    <scope>NUCLEOTIDE SEQUENCE</scope>
    <source>
        <strain evidence="16">PKUAC-SCTA174</strain>
    </source>
</reference>
<dbReference type="PROSITE" id="PS52016">
    <property type="entry name" value="TONB_DEPENDENT_REC_3"/>
    <property type="match status" value="1"/>
</dbReference>
<dbReference type="EMBL" id="CP113797">
    <property type="protein sequence ID" value="WAL58807.1"/>
    <property type="molecule type" value="Genomic_DNA"/>
</dbReference>
<dbReference type="Gene3D" id="2.170.130.10">
    <property type="entry name" value="TonB-dependent receptor, plug domain"/>
    <property type="match status" value="1"/>
</dbReference>
<keyword evidence="9" id="KW-0406">Ion transport</keyword>
<keyword evidence="7 13" id="KW-0732">Signal</keyword>
<dbReference type="AlphaFoldDB" id="A0A9E8Z9L3"/>
<feature type="domain" description="AMIN" evidence="15">
    <location>
        <begin position="92"/>
        <end position="184"/>
    </location>
</feature>
<dbReference type="InterPro" id="IPR039426">
    <property type="entry name" value="TonB-dep_rcpt-like"/>
</dbReference>
<evidence type="ECO:0000256" key="13">
    <source>
        <dbReference type="SAM" id="SignalP"/>
    </source>
</evidence>
<evidence type="ECO:0000256" key="2">
    <source>
        <dbReference type="ARBA" id="ARBA00009810"/>
    </source>
</evidence>
<dbReference type="KEGG" id="tsin:OXH18_16715"/>
<evidence type="ECO:0000256" key="8">
    <source>
        <dbReference type="ARBA" id="ARBA00023004"/>
    </source>
</evidence>
<evidence type="ECO:0000256" key="3">
    <source>
        <dbReference type="ARBA" id="ARBA00022448"/>
    </source>
</evidence>
<feature type="signal peptide" evidence="13">
    <location>
        <begin position="1"/>
        <end position="23"/>
    </location>
</feature>
<evidence type="ECO:0000256" key="5">
    <source>
        <dbReference type="ARBA" id="ARBA00022496"/>
    </source>
</evidence>
<sequence length="494" mass="53676">MRQVSGSVAWMVVLSGSLISALALPGEASTPHQFSSSDLRLLQEGSEGGMTESLLTPPQPSPDRGEKVIPTATTVTEWIAQIEASIIQITGIQVETTAAGLQVVLETVDGALEVPETRSIGNVLLADIPNAVITEAFSQANPIAGIALVSVSQLPGDRVRVAITGTDAPPVAEVRSEAQGLVLAVTLGEAGNVAEDDAIQVVVTGKQDEGYNPSSATTATRTDTPLRDIPASIQVIPQQVIEDQGVNRLSDAVRNNASGVTTSSSYAGTGQGEFIIRGFQQNYNFRNGFRFGKFGYIADLSEVERIEVLRGPASILFGQLQPGGVVNLVTEQPLSDPTYTLQFTGGQFSFYRPELDFSGPLTDDGSLRYRLNAVYQNAGSFRDEVNSERVFVAPVLQWNISENTTLTADFSYLYNDPVFDRSLVALSDGSLPLPINRFLGYPSLDDYAEEQVRASYQLEHRFNENWEIRNAFSFSSILRRVSRIRNWIRFSLCR</sequence>
<comment type="similarity">
    <text evidence="2 12">Belongs to the TonB-dependent receptor family.</text>
</comment>
<dbReference type="GO" id="GO:0015344">
    <property type="term" value="F:siderophore uptake transmembrane transporter activity"/>
    <property type="evidence" value="ECO:0007669"/>
    <property type="project" value="TreeGrafter"/>
</dbReference>
<dbReference type="GO" id="GO:0009279">
    <property type="term" value="C:cell outer membrane"/>
    <property type="evidence" value="ECO:0007669"/>
    <property type="project" value="UniProtKB-SubCell"/>
</dbReference>
<dbReference type="Proteomes" id="UP001163152">
    <property type="component" value="Chromosome"/>
</dbReference>
<keyword evidence="6 12" id="KW-0812">Transmembrane</keyword>